<dbReference type="SUPFAM" id="SSF49562">
    <property type="entry name" value="C2 domain (Calcium/lipid-binding domain, CaLB)"/>
    <property type="match status" value="1"/>
</dbReference>
<name>A0A438HF54_VITVI</name>
<dbReference type="PROSITE" id="PS50004">
    <property type="entry name" value="C2"/>
    <property type="match status" value="1"/>
</dbReference>
<accession>A0A438HF54</accession>
<protein>
    <submittedName>
        <fullName evidence="2">Protein SRC2</fullName>
    </submittedName>
</protein>
<evidence type="ECO:0000313" key="2">
    <source>
        <dbReference type="EMBL" id="RVW83077.1"/>
    </source>
</evidence>
<dbReference type="Gene3D" id="2.60.40.150">
    <property type="entry name" value="C2 domain"/>
    <property type="match status" value="1"/>
</dbReference>
<dbReference type="InterPro" id="IPR044750">
    <property type="entry name" value="C2_SRC2/BAP"/>
</dbReference>
<feature type="domain" description="C2" evidence="1">
    <location>
        <begin position="1"/>
        <end position="110"/>
    </location>
</feature>
<reference evidence="2 3" key="1">
    <citation type="journal article" date="2018" name="PLoS Genet.">
        <title>Population sequencing reveals clonal diversity and ancestral inbreeding in the grapevine cultivar Chardonnay.</title>
        <authorList>
            <person name="Roach M.J."/>
            <person name="Johnson D.L."/>
            <person name="Bohlmann J."/>
            <person name="van Vuuren H.J."/>
            <person name="Jones S.J."/>
            <person name="Pretorius I.S."/>
            <person name="Schmidt S.A."/>
            <person name="Borneman A.R."/>
        </authorList>
    </citation>
    <scope>NUCLEOTIDE SEQUENCE [LARGE SCALE GENOMIC DNA]</scope>
    <source>
        <strain evidence="3">cv. Chardonnay</strain>
        <tissue evidence="2">Leaf</tissue>
    </source>
</reference>
<gene>
    <name evidence="2" type="primary">SRC2_24</name>
    <name evidence="2" type="ORF">CK203_040763</name>
</gene>
<dbReference type="CDD" id="cd04051">
    <property type="entry name" value="C2_SRC2_like"/>
    <property type="match status" value="1"/>
</dbReference>
<dbReference type="InterPro" id="IPR035892">
    <property type="entry name" value="C2_domain_sf"/>
</dbReference>
<dbReference type="Pfam" id="PF00168">
    <property type="entry name" value="C2"/>
    <property type="match status" value="1"/>
</dbReference>
<dbReference type="GO" id="GO:0006952">
    <property type="term" value="P:defense response"/>
    <property type="evidence" value="ECO:0007669"/>
    <property type="project" value="InterPro"/>
</dbReference>
<proteinExistence type="predicted"/>
<dbReference type="PANTHER" id="PTHR32246">
    <property type="entry name" value="INGRESSION PROTEIN FIC1"/>
    <property type="match status" value="1"/>
</dbReference>
<dbReference type="AlphaFoldDB" id="A0A438HF54"/>
<comment type="caution">
    <text evidence="2">The sequence shown here is derived from an EMBL/GenBank/DDBJ whole genome shotgun (WGS) entry which is preliminary data.</text>
</comment>
<dbReference type="InterPro" id="IPR000008">
    <property type="entry name" value="C2_dom"/>
</dbReference>
<dbReference type="PANTHER" id="PTHR32246:SF173">
    <property type="entry name" value="C2 DOMAIN-CONTAINING PROTEIN"/>
    <property type="match status" value="1"/>
</dbReference>
<evidence type="ECO:0000313" key="3">
    <source>
        <dbReference type="Proteomes" id="UP000288805"/>
    </source>
</evidence>
<dbReference type="SMART" id="SM00239">
    <property type="entry name" value="C2"/>
    <property type="match status" value="1"/>
</dbReference>
<dbReference type="EMBL" id="QGNW01000232">
    <property type="protein sequence ID" value="RVW83077.1"/>
    <property type="molecule type" value="Genomic_DNA"/>
</dbReference>
<dbReference type="Proteomes" id="UP000288805">
    <property type="component" value="Unassembled WGS sequence"/>
</dbReference>
<organism evidence="2 3">
    <name type="scientific">Vitis vinifera</name>
    <name type="common">Grape</name>
    <dbReference type="NCBI Taxonomy" id="29760"/>
    <lineage>
        <taxon>Eukaryota</taxon>
        <taxon>Viridiplantae</taxon>
        <taxon>Streptophyta</taxon>
        <taxon>Embryophyta</taxon>
        <taxon>Tracheophyta</taxon>
        <taxon>Spermatophyta</taxon>
        <taxon>Magnoliopsida</taxon>
        <taxon>eudicotyledons</taxon>
        <taxon>Gunneridae</taxon>
        <taxon>Pentapetalae</taxon>
        <taxon>rosids</taxon>
        <taxon>Vitales</taxon>
        <taxon>Vitaceae</taxon>
        <taxon>Viteae</taxon>
        <taxon>Vitis</taxon>
    </lineage>
</organism>
<sequence length="276" mass="29506">MEYRALDIKVLEAKDLKDVNLFSKMDVYVVVTISGDPRTVQKTPVDKDGGTSPKWNFSMKFTVDDALAHQNRIGLNFTLRSNRALGDRDIGEVYVPLKELLDNASDDKVDRVVSFQVRKQSGKSQGTLSFSYKFGEKLSAPAPAARKADDPVMAYPAVAPGAGSSSAYAYPPAGGYPPRGAYPPPAGAYPHHAGAYPYPPSSGYPQGGVYGHPPQMGYGYGYGCPQQVQQPQKKKNKFGLGLGAGLLGGLLIGDMMGDVAGYDAGYDAGFDDGMDF</sequence>
<evidence type="ECO:0000259" key="1">
    <source>
        <dbReference type="PROSITE" id="PS50004"/>
    </source>
</evidence>